<organism evidence="1 2">
    <name type="scientific">Suillus subaureus</name>
    <dbReference type="NCBI Taxonomy" id="48587"/>
    <lineage>
        <taxon>Eukaryota</taxon>
        <taxon>Fungi</taxon>
        <taxon>Dikarya</taxon>
        <taxon>Basidiomycota</taxon>
        <taxon>Agaricomycotina</taxon>
        <taxon>Agaricomycetes</taxon>
        <taxon>Agaricomycetidae</taxon>
        <taxon>Boletales</taxon>
        <taxon>Suillineae</taxon>
        <taxon>Suillaceae</taxon>
        <taxon>Suillus</taxon>
    </lineage>
</organism>
<evidence type="ECO:0000313" key="2">
    <source>
        <dbReference type="Proteomes" id="UP000807769"/>
    </source>
</evidence>
<keyword evidence="2" id="KW-1185">Reference proteome</keyword>
<name>A0A9P7JI73_9AGAM</name>
<comment type="caution">
    <text evidence="1">The sequence shown here is derived from an EMBL/GenBank/DDBJ whole genome shotgun (WGS) entry which is preliminary data.</text>
</comment>
<dbReference type="OrthoDB" id="2639141at2759"/>
<sequence length="268" mass="30661">MVASLYQQQTIKITEYNDLHDQTCVLTPSLPLEVMVLPPNQEYTVTYSINFSTVYSTTWTSDLEAGIFVHEYYYLHCPSSQIIDLWCYFCFVPPTSHPQYFLVVHPTIHHTVEAKLQALRKKQRRYYENTPSVTAESNMNDLLDDKVDFKAIVTLSDCLGLICNAKNKVLQIIPSVVPTVYIENVLRKYAMSLHTSVARNIEIFGDTVKHIEPYLIWAQQGQDKIFNMCGISMLEDLYRLAVLGDLDEAYLLGETMYQKVLGLEAPGV</sequence>
<protein>
    <submittedName>
        <fullName evidence="1">Uncharacterized protein</fullName>
    </submittedName>
</protein>
<evidence type="ECO:0000313" key="1">
    <source>
        <dbReference type="EMBL" id="KAG1823860.1"/>
    </source>
</evidence>
<dbReference type="RefSeq" id="XP_041197920.1">
    <property type="nucleotide sequence ID" value="XM_041332436.1"/>
</dbReference>
<accession>A0A9P7JI73</accession>
<gene>
    <name evidence="1" type="ORF">BJ212DRAFT_1296387</name>
</gene>
<dbReference type="AlphaFoldDB" id="A0A9P7JI73"/>
<proteinExistence type="predicted"/>
<dbReference type="GeneID" id="64626453"/>
<dbReference type="Proteomes" id="UP000807769">
    <property type="component" value="Unassembled WGS sequence"/>
</dbReference>
<dbReference type="EMBL" id="JABBWG010000004">
    <property type="protein sequence ID" value="KAG1823860.1"/>
    <property type="molecule type" value="Genomic_DNA"/>
</dbReference>
<reference evidence="1" key="1">
    <citation type="journal article" date="2020" name="New Phytol.">
        <title>Comparative genomics reveals dynamic genome evolution in host specialist ectomycorrhizal fungi.</title>
        <authorList>
            <person name="Lofgren L.A."/>
            <person name="Nguyen N.H."/>
            <person name="Vilgalys R."/>
            <person name="Ruytinx J."/>
            <person name="Liao H.L."/>
            <person name="Branco S."/>
            <person name="Kuo A."/>
            <person name="LaButti K."/>
            <person name="Lipzen A."/>
            <person name="Andreopoulos W."/>
            <person name="Pangilinan J."/>
            <person name="Riley R."/>
            <person name="Hundley H."/>
            <person name="Na H."/>
            <person name="Barry K."/>
            <person name="Grigoriev I.V."/>
            <person name="Stajich J.E."/>
            <person name="Kennedy P.G."/>
        </authorList>
    </citation>
    <scope>NUCLEOTIDE SEQUENCE</scope>
    <source>
        <strain evidence="1">MN1</strain>
    </source>
</reference>